<keyword evidence="4" id="KW-0234">DNA repair</keyword>
<protein>
    <submittedName>
        <fullName evidence="7">SOS mutagenesis and repair protein UmuC</fullName>
    </submittedName>
</protein>
<evidence type="ECO:0000256" key="2">
    <source>
        <dbReference type="ARBA" id="ARBA00022763"/>
    </source>
</evidence>
<dbReference type="AlphaFoldDB" id="A0A0J6CN83"/>
<dbReference type="GO" id="GO:0003887">
    <property type="term" value="F:DNA-directed DNA polymerase activity"/>
    <property type="evidence" value="ECO:0007669"/>
    <property type="project" value="TreeGrafter"/>
</dbReference>
<evidence type="ECO:0000256" key="4">
    <source>
        <dbReference type="ARBA" id="ARBA00023204"/>
    </source>
</evidence>
<evidence type="ECO:0000259" key="6">
    <source>
        <dbReference type="PROSITE" id="PS50173"/>
    </source>
</evidence>
<dbReference type="NCBIfam" id="NF002955">
    <property type="entry name" value="PRK03609.1"/>
    <property type="match status" value="1"/>
</dbReference>
<dbReference type="PROSITE" id="PS50173">
    <property type="entry name" value="UMUC"/>
    <property type="match status" value="1"/>
</dbReference>
<keyword evidence="5" id="KW-0742">SOS response</keyword>
<dbReference type="Proteomes" id="UP000036166">
    <property type="component" value="Unassembled WGS sequence"/>
</dbReference>
<organism evidence="7 8">
    <name type="scientific">Parabacteroides goldsteinii</name>
    <dbReference type="NCBI Taxonomy" id="328812"/>
    <lineage>
        <taxon>Bacteria</taxon>
        <taxon>Pseudomonadati</taxon>
        <taxon>Bacteroidota</taxon>
        <taxon>Bacteroidia</taxon>
        <taxon>Bacteroidales</taxon>
        <taxon>Tannerellaceae</taxon>
        <taxon>Parabacteroides</taxon>
    </lineage>
</organism>
<dbReference type="Gene3D" id="3.30.70.270">
    <property type="match status" value="1"/>
</dbReference>
<sequence>MFALVDCNNFYASCERVFNPYWNNRPIVVLSNNDGCVIARSNEAKQIGIKMGVPAYQIKTEIEQYGIGVFSSNYTLYGDMSNRVMSMLSSYSPNVEIYSIDEAFLDLSGFELYNLKEYGEGIVQSITQGTGIPISIGIGSTKTLAKVANKFSKKHKGYKGVCIIDTEEKRIKALKQTEIGDVWGIGHRHAKRLEKYGVHNAYEFAQMPKAWVRQQMTVVGERTWKELNGEPCIDLELVAPAKKQICTSRAFGQSITEREGLEEAISSFASICAGKLRKQKSCAQALMVFIHTNNFREDLPQYFKNCVIKLPVPTNSTPEIVHYALAALRNIYRKGYFFKKAGVIIMDIVPDRAIQQNMFDTVDREKQKKLMEVVDRLNSGFTRNNLSLAIQGGRRKWKLKQELLSPCYTTRLSDVIKIK</sequence>
<evidence type="ECO:0000313" key="7">
    <source>
        <dbReference type="EMBL" id="KMM33609.1"/>
    </source>
</evidence>
<feature type="domain" description="UmuC" evidence="6">
    <location>
        <begin position="2"/>
        <end position="186"/>
    </location>
</feature>
<accession>A0A0J6CN83</accession>
<proteinExistence type="inferred from homology"/>
<dbReference type="GO" id="GO:0009432">
    <property type="term" value="P:SOS response"/>
    <property type="evidence" value="ECO:0007669"/>
    <property type="project" value="UniProtKB-KW"/>
</dbReference>
<comment type="caution">
    <text evidence="7">The sequence shown here is derived from an EMBL/GenBank/DDBJ whole genome shotgun (WGS) entry which is preliminary data.</text>
</comment>
<dbReference type="InterPro" id="IPR036775">
    <property type="entry name" value="DNA_pol_Y-fam_lit_finger_sf"/>
</dbReference>
<keyword evidence="2" id="KW-0227">DNA damage</keyword>
<dbReference type="Pfam" id="PF13438">
    <property type="entry name" value="DUF4113"/>
    <property type="match status" value="1"/>
</dbReference>
<keyword evidence="3" id="KW-0741">SOS mutagenesis</keyword>
<evidence type="ECO:0000313" key="8">
    <source>
        <dbReference type="Proteomes" id="UP000036166"/>
    </source>
</evidence>
<dbReference type="Pfam" id="PF00817">
    <property type="entry name" value="IMS"/>
    <property type="match status" value="1"/>
</dbReference>
<dbReference type="EMBL" id="LFJV01000033">
    <property type="protein sequence ID" value="KMM33609.1"/>
    <property type="molecule type" value="Genomic_DNA"/>
</dbReference>
<dbReference type="InterPro" id="IPR025188">
    <property type="entry name" value="DUF4113"/>
</dbReference>
<dbReference type="PANTHER" id="PTHR11076:SF34">
    <property type="entry name" value="PROTEIN UMUC"/>
    <property type="match status" value="1"/>
</dbReference>
<reference evidence="7 8" key="1">
    <citation type="submission" date="2015-06" db="EMBL/GenBank/DDBJ databases">
        <title>Draft Genome Sequence of Parabacteroides goldsteinii with Putative Novel Metallo-Beta-Lactamases Isolated from a Blood Culture from a Human Patient.</title>
        <authorList>
            <person name="Krogh T.J."/>
            <person name="Agergaard C.N."/>
            <person name="Moller-Jensen J."/>
            <person name="Justesen U.S."/>
        </authorList>
    </citation>
    <scope>NUCLEOTIDE SEQUENCE [LARGE SCALE GENOMIC DNA]</scope>
    <source>
        <strain evidence="7 8">910340</strain>
    </source>
</reference>
<dbReference type="InterPro" id="IPR043128">
    <property type="entry name" value="Rev_trsase/Diguanyl_cyclase"/>
</dbReference>
<dbReference type="InterPro" id="IPR043502">
    <property type="entry name" value="DNA/RNA_pol_sf"/>
</dbReference>
<evidence type="ECO:0000256" key="3">
    <source>
        <dbReference type="ARBA" id="ARBA00023199"/>
    </source>
</evidence>
<dbReference type="GO" id="GO:0005829">
    <property type="term" value="C:cytosol"/>
    <property type="evidence" value="ECO:0007669"/>
    <property type="project" value="TreeGrafter"/>
</dbReference>
<gene>
    <name evidence="7" type="ORF">ACM15_11380</name>
</gene>
<dbReference type="InterPro" id="IPR050116">
    <property type="entry name" value="DNA_polymerase-Y"/>
</dbReference>
<dbReference type="CDD" id="cd01700">
    <property type="entry name" value="PolY_Pol_V_umuC"/>
    <property type="match status" value="1"/>
</dbReference>
<dbReference type="PANTHER" id="PTHR11076">
    <property type="entry name" value="DNA REPAIR POLYMERASE UMUC / TRANSFERASE FAMILY MEMBER"/>
    <property type="match status" value="1"/>
</dbReference>
<dbReference type="Gene3D" id="1.10.150.20">
    <property type="entry name" value="5' to 3' exonuclease, C-terminal subdomain"/>
    <property type="match status" value="1"/>
</dbReference>
<dbReference type="Gene3D" id="3.40.1170.60">
    <property type="match status" value="1"/>
</dbReference>
<dbReference type="InterPro" id="IPR017961">
    <property type="entry name" value="DNA_pol_Y-fam_little_finger"/>
</dbReference>
<dbReference type="PATRIC" id="fig|328812.4.peg.2983"/>
<evidence type="ECO:0000256" key="5">
    <source>
        <dbReference type="ARBA" id="ARBA00023236"/>
    </source>
</evidence>
<evidence type="ECO:0000256" key="1">
    <source>
        <dbReference type="ARBA" id="ARBA00010945"/>
    </source>
</evidence>
<dbReference type="Gene3D" id="3.30.1490.100">
    <property type="entry name" value="DNA polymerase, Y-family, little finger domain"/>
    <property type="match status" value="1"/>
</dbReference>
<dbReference type="GO" id="GO:0042276">
    <property type="term" value="P:error-prone translesion synthesis"/>
    <property type="evidence" value="ECO:0007669"/>
    <property type="project" value="TreeGrafter"/>
</dbReference>
<dbReference type="GO" id="GO:0003684">
    <property type="term" value="F:damaged DNA binding"/>
    <property type="evidence" value="ECO:0007669"/>
    <property type="project" value="InterPro"/>
</dbReference>
<dbReference type="GO" id="GO:0006281">
    <property type="term" value="P:DNA repair"/>
    <property type="evidence" value="ECO:0007669"/>
    <property type="project" value="UniProtKB-KW"/>
</dbReference>
<dbReference type="InterPro" id="IPR001126">
    <property type="entry name" value="UmuC"/>
</dbReference>
<name>A0A0J6CN83_9BACT</name>
<dbReference type="Pfam" id="PF11799">
    <property type="entry name" value="IMS_C"/>
    <property type="match status" value="1"/>
</dbReference>
<dbReference type="RefSeq" id="WP_048315549.1">
    <property type="nucleotide sequence ID" value="NZ_LFJV01000033.1"/>
</dbReference>
<dbReference type="SUPFAM" id="SSF56672">
    <property type="entry name" value="DNA/RNA polymerases"/>
    <property type="match status" value="1"/>
</dbReference>
<comment type="similarity">
    <text evidence="1">Belongs to the DNA polymerase type-Y family.</text>
</comment>